<dbReference type="EMBL" id="JASCIR010000012">
    <property type="protein sequence ID" value="MDI3387778.1"/>
    <property type="molecule type" value="Genomic_DNA"/>
</dbReference>
<sequence length="83" mass="8726">MTHIDTDALVALALGEPTDAPQRHHLAGCVVCADHLAALVRVVEAAGSSSPADIPQPPPGRLWQAVEEAVRRDDASGARPDRE</sequence>
<dbReference type="Proteomes" id="UP001224661">
    <property type="component" value="Unassembled WGS sequence"/>
</dbReference>
<evidence type="ECO:0000313" key="2">
    <source>
        <dbReference type="Proteomes" id="UP001224661"/>
    </source>
</evidence>
<name>A0ABT6RTL6_9ACTN</name>
<gene>
    <name evidence="1" type="ORF">QIS99_16445</name>
</gene>
<accession>A0ABT6RTL6</accession>
<reference evidence="1 2" key="1">
    <citation type="submission" date="2023-05" db="EMBL/GenBank/DDBJ databases">
        <title>Draft genome sequence of Streptomyces sp. B-S-A8 isolated from a cave soil in Thailand.</title>
        <authorList>
            <person name="Chamroensaksri N."/>
            <person name="Muangham S."/>
        </authorList>
    </citation>
    <scope>NUCLEOTIDE SEQUENCE [LARGE SCALE GENOMIC DNA]</scope>
    <source>
        <strain evidence="1 2">B-S-A8</strain>
    </source>
</reference>
<dbReference type="RefSeq" id="WP_282514123.1">
    <property type="nucleotide sequence ID" value="NZ_JASCIR010000012.1"/>
</dbReference>
<keyword evidence="2" id="KW-1185">Reference proteome</keyword>
<evidence type="ECO:0000313" key="1">
    <source>
        <dbReference type="EMBL" id="MDI3387778.1"/>
    </source>
</evidence>
<evidence type="ECO:0008006" key="3">
    <source>
        <dbReference type="Google" id="ProtNLM"/>
    </source>
</evidence>
<proteinExistence type="predicted"/>
<protein>
    <recommendedName>
        <fullName evidence="3">Anti-sigma factor</fullName>
    </recommendedName>
</protein>
<organism evidence="1 2">
    <name type="scientific">Streptomyces solicavernae</name>
    <dbReference type="NCBI Taxonomy" id="3043614"/>
    <lineage>
        <taxon>Bacteria</taxon>
        <taxon>Bacillati</taxon>
        <taxon>Actinomycetota</taxon>
        <taxon>Actinomycetes</taxon>
        <taxon>Kitasatosporales</taxon>
        <taxon>Streptomycetaceae</taxon>
        <taxon>Streptomyces</taxon>
    </lineage>
</organism>
<comment type="caution">
    <text evidence="1">The sequence shown here is derived from an EMBL/GenBank/DDBJ whole genome shotgun (WGS) entry which is preliminary data.</text>
</comment>